<reference evidence="14" key="1">
    <citation type="submission" date="2020-12" db="EMBL/GenBank/DDBJ databases">
        <title>Genome reconstruction of Halomonas venusta strain DSM 4743.</title>
        <authorList>
            <person name="Aguirre-Garrido J.F."/>
            <person name="Hernandez-Soto L.M."/>
            <person name="Martinez-Abarca F."/>
        </authorList>
    </citation>
    <scope>NUCLEOTIDE SEQUENCE</scope>
    <source>
        <strain evidence="14">4743</strain>
    </source>
</reference>
<evidence type="ECO:0000256" key="4">
    <source>
        <dbReference type="ARBA" id="ARBA00022723"/>
    </source>
</evidence>
<dbReference type="InterPro" id="IPR016166">
    <property type="entry name" value="FAD-bd_PCMH"/>
</dbReference>
<name>A0AAP9ZL89_9GAMM</name>
<keyword evidence="8" id="KW-0411">Iron-sulfur</keyword>
<keyword evidence="4" id="KW-0479">Metal-binding</keyword>
<dbReference type="PANTHER" id="PTHR11748:SF119">
    <property type="entry name" value="D-2-HYDROXYGLUTARATE DEHYDROGENASE"/>
    <property type="match status" value="1"/>
</dbReference>
<dbReference type="GO" id="GO:1903457">
    <property type="term" value="P:lactate catabolic process"/>
    <property type="evidence" value="ECO:0007669"/>
    <property type="project" value="TreeGrafter"/>
</dbReference>
<keyword evidence="2" id="KW-0004">4Fe-4S</keyword>
<dbReference type="FunFam" id="3.30.70.2740:FF:000003">
    <property type="entry name" value="Oxidoreductase, FAD-binding, putative"/>
    <property type="match status" value="1"/>
</dbReference>
<evidence type="ECO:0000256" key="9">
    <source>
        <dbReference type="ARBA" id="ARBA00039003"/>
    </source>
</evidence>
<evidence type="ECO:0000313" key="15">
    <source>
        <dbReference type="Proteomes" id="UP000663479"/>
    </source>
</evidence>
<sequence length="1042" mass="115074">MIAMVSEVAVRSGYIAFLDALRARGFEGEIAPDYANRTVLATDNSIYQRLPQAAVFPKHAEDLERLAKLAAELPHRDVVLTPRGGGTGTNGQSLTDGIVVDVSRHMNQILEIDVEARRVRVQAGVVKDQLNAALKPHGLFFAPELSTSNRATIGGMISTDASGQGSCEYGKTRDHVLALDTVLLGGQHLHSRPLSADEEQQAVAQSGILGQVHTTAAEIIDQQRGLIEAKFPPLNRCLTGYDLAHLREAEGQLNLNSLLCGSEGTLGFLNEAVLNVLPIPKHATLVNVRYASFMDALRDAKALMTTSARPTSIETIDDTVLQLAMEDFVWDSVATFFPATGSTPIRGINLIEFNDDDPERLAERVRAFTDHLSQDTTVERLGYTLAEGRPQIQKVYAMRKRSVGLLGNVQGEKRPLAFVEDTAVPPEHLADFISEFRAALDARKLSYGMFGHVDAGVLHVRPALDMKDPEQEKLIREISDQVADLTQKYGGLLWGEHGKGVRSEYGPKFFGELYPSLQRVKAAFDPHNQLNPGKIASPAEGSELIAKDSDPELLTIDGVTLRGQLDRTIDERAWQAYDAAVYCNGNGACYNYDVDDPMCPSWKATRDRVHSPKGRASLMREWLRLQSQAGIDVVEESRKKKAENGWGFIKSFPHRIANTLSRKQHHDYSHQVYDAMAGCLACKSCAGQCPIKVNVPQFRSQFLEVYHGRYLRPLRDYIIGGTEFMLPTLAKVAPLYNALLNQRWVDSLMRKGLGMSDSPQLSRASVKKQLRAWGVAEATPTSLALLTEQQRANSVIIVQDAFTSHFEAKLVMDVVELLSRLNLRVFVMPFSANGKPLQVQGFLGAFERTAEKQAKRLRALAEFDVPMVGIDPAMTLTYRQEYVKALGAEQVPNVLMLQEWLATRMNTLVPRPLNLTDPGFKLLSHCTEKTNAPGSPKAWQQVFAAFGLELALATTGCCGMSGTYGHETRNVVTSKTIYAQSWQPQVEAEENTGKLLATGYSCRSQVKRYSAQTLHHPLQALLALLTPVSHPYPNNMQERATK</sequence>
<dbReference type="AlphaFoldDB" id="A0AAP9ZL89"/>
<accession>A0AAP9ZL89</accession>
<dbReference type="Pfam" id="PF02913">
    <property type="entry name" value="FAD-oxidase_C"/>
    <property type="match status" value="1"/>
</dbReference>
<evidence type="ECO:0000256" key="6">
    <source>
        <dbReference type="ARBA" id="ARBA00023002"/>
    </source>
</evidence>
<dbReference type="InterPro" id="IPR016164">
    <property type="entry name" value="FAD-linked_Oxase-like_C"/>
</dbReference>
<evidence type="ECO:0000259" key="13">
    <source>
        <dbReference type="PROSITE" id="PS51387"/>
    </source>
</evidence>
<evidence type="ECO:0000256" key="7">
    <source>
        <dbReference type="ARBA" id="ARBA00023004"/>
    </source>
</evidence>
<protein>
    <recommendedName>
        <fullName evidence="12">D-2-hydroxyglutarate dehydrogenase</fullName>
        <ecNumber evidence="9">1.1.99.39</ecNumber>
    </recommendedName>
</protein>
<evidence type="ECO:0000256" key="11">
    <source>
        <dbReference type="ARBA" id="ARBA00060924"/>
    </source>
</evidence>
<evidence type="ECO:0000256" key="5">
    <source>
        <dbReference type="ARBA" id="ARBA00022827"/>
    </source>
</evidence>
<comment type="catalytic activity">
    <reaction evidence="10">
        <text>(R)-2-hydroxyglutarate + A = 2-oxoglutarate + AH2</text>
        <dbReference type="Rhea" id="RHEA:38295"/>
        <dbReference type="ChEBI" id="CHEBI:13193"/>
        <dbReference type="ChEBI" id="CHEBI:15801"/>
        <dbReference type="ChEBI" id="CHEBI:16810"/>
        <dbReference type="ChEBI" id="CHEBI:17499"/>
        <dbReference type="EC" id="1.1.99.39"/>
    </reaction>
    <physiologicalReaction direction="left-to-right" evidence="10">
        <dbReference type="Rhea" id="RHEA:38296"/>
    </physiologicalReaction>
</comment>
<keyword evidence="6" id="KW-0560">Oxidoreductase</keyword>
<dbReference type="GO" id="GO:0004458">
    <property type="term" value="F:D-lactate dehydrogenase (cytochrome) activity"/>
    <property type="evidence" value="ECO:0007669"/>
    <property type="project" value="TreeGrafter"/>
</dbReference>
<dbReference type="GO" id="GO:0071949">
    <property type="term" value="F:FAD binding"/>
    <property type="evidence" value="ECO:0007669"/>
    <property type="project" value="InterPro"/>
</dbReference>
<evidence type="ECO:0000256" key="12">
    <source>
        <dbReference type="ARBA" id="ARBA00067680"/>
    </source>
</evidence>
<dbReference type="SUPFAM" id="SSF56176">
    <property type="entry name" value="FAD-binding/transporter-associated domain-like"/>
    <property type="match status" value="1"/>
</dbReference>
<dbReference type="Proteomes" id="UP000663479">
    <property type="component" value="Chromosome"/>
</dbReference>
<dbReference type="PROSITE" id="PS00198">
    <property type="entry name" value="4FE4S_FER_1"/>
    <property type="match status" value="1"/>
</dbReference>
<dbReference type="InterPro" id="IPR017900">
    <property type="entry name" value="4Fe4S_Fe_S_CS"/>
</dbReference>
<dbReference type="EMBL" id="CP066539">
    <property type="protein sequence ID" value="QRL02982.1"/>
    <property type="molecule type" value="Genomic_DNA"/>
</dbReference>
<keyword evidence="3" id="KW-0285">Flavoprotein</keyword>
<proteinExistence type="inferred from homology"/>
<dbReference type="Gene3D" id="3.30.465.10">
    <property type="match status" value="1"/>
</dbReference>
<dbReference type="Pfam" id="PF01565">
    <property type="entry name" value="FAD_binding_4"/>
    <property type="match status" value="1"/>
</dbReference>
<keyword evidence="7" id="KW-0408">Iron</keyword>
<comment type="similarity">
    <text evidence="11">In the N-terminal section; belongs to the FAD-binding oxidoreductase/transferase type 4 family.</text>
</comment>
<dbReference type="GO" id="GO:0008720">
    <property type="term" value="F:D-lactate dehydrogenase (NAD+) activity"/>
    <property type="evidence" value="ECO:0007669"/>
    <property type="project" value="TreeGrafter"/>
</dbReference>
<dbReference type="PANTHER" id="PTHR11748">
    <property type="entry name" value="D-LACTATE DEHYDROGENASE"/>
    <property type="match status" value="1"/>
</dbReference>
<evidence type="ECO:0000256" key="1">
    <source>
        <dbReference type="ARBA" id="ARBA00001974"/>
    </source>
</evidence>
<dbReference type="SUPFAM" id="SSF55103">
    <property type="entry name" value="FAD-linked oxidases, C-terminal domain"/>
    <property type="match status" value="1"/>
</dbReference>
<evidence type="ECO:0000256" key="2">
    <source>
        <dbReference type="ARBA" id="ARBA00022485"/>
    </source>
</evidence>
<gene>
    <name evidence="14" type="ORF">JDS37_17170</name>
</gene>
<dbReference type="GO" id="GO:0051990">
    <property type="term" value="F:(R)-2-hydroxyglutarate dehydrogenase activity"/>
    <property type="evidence" value="ECO:0007669"/>
    <property type="project" value="UniProtKB-EC"/>
</dbReference>
<dbReference type="GO" id="GO:0051539">
    <property type="term" value="F:4 iron, 4 sulfur cluster binding"/>
    <property type="evidence" value="ECO:0007669"/>
    <property type="project" value="UniProtKB-KW"/>
</dbReference>
<comment type="cofactor">
    <cofactor evidence="1">
        <name>FAD</name>
        <dbReference type="ChEBI" id="CHEBI:57692"/>
    </cofactor>
</comment>
<dbReference type="InterPro" id="IPR016169">
    <property type="entry name" value="FAD-bd_PCMH_sub2"/>
</dbReference>
<dbReference type="InterPro" id="IPR004113">
    <property type="entry name" value="FAD-bd_oxidored_4_C"/>
</dbReference>
<dbReference type="SUPFAM" id="SSF46548">
    <property type="entry name" value="alpha-helical ferredoxin"/>
    <property type="match status" value="1"/>
</dbReference>
<evidence type="ECO:0000256" key="3">
    <source>
        <dbReference type="ARBA" id="ARBA00022630"/>
    </source>
</evidence>
<evidence type="ECO:0000256" key="10">
    <source>
        <dbReference type="ARBA" id="ARBA00051291"/>
    </source>
</evidence>
<dbReference type="RefSeq" id="WP_203463251.1">
    <property type="nucleotide sequence ID" value="NZ_CP066539.1"/>
</dbReference>
<evidence type="ECO:0000256" key="8">
    <source>
        <dbReference type="ARBA" id="ARBA00023014"/>
    </source>
</evidence>
<dbReference type="EC" id="1.1.99.39" evidence="9"/>
<feature type="domain" description="FAD-binding PCMH-type" evidence="13">
    <location>
        <begin position="47"/>
        <end position="279"/>
    </location>
</feature>
<dbReference type="GO" id="GO:0046872">
    <property type="term" value="F:metal ion binding"/>
    <property type="evidence" value="ECO:0007669"/>
    <property type="project" value="UniProtKB-KW"/>
</dbReference>
<dbReference type="PROSITE" id="PS51387">
    <property type="entry name" value="FAD_PCMH"/>
    <property type="match status" value="1"/>
</dbReference>
<dbReference type="Gene3D" id="3.30.70.2740">
    <property type="match status" value="1"/>
</dbReference>
<evidence type="ECO:0000313" key="14">
    <source>
        <dbReference type="EMBL" id="QRL02982.1"/>
    </source>
</evidence>
<keyword evidence="5" id="KW-0274">FAD</keyword>
<dbReference type="InterPro" id="IPR036318">
    <property type="entry name" value="FAD-bd_PCMH-like_sf"/>
</dbReference>
<organism evidence="14 15">
    <name type="scientific">Vreelandella venusta</name>
    <dbReference type="NCBI Taxonomy" id="44935"/>
    <lineage>
        <taxon>Bacteria</taxon>
        <taxon>Pseudomonadati</taxon>
        <taxon>Pseudomonadota</taxon>
        <taxon>Gammaproteobacteria</taxon>
        <taxon>Oceanospirillales</taxon>
        <taxon>Halomonadaceae</taxon>
        <taxon>Vreelandella</taxon>
    </lineage>
</organism>
<dbReference type="InterPro" id="IPR006094">
    <property type="entry name" value="Oxid_FAD_bind_N"/>
</dbReference>